<evidence type="ECO:0000256" key="12">
    <source>
        <dbReference type="ARBA" id="ARBA00023163"/>
    </source>
</evidence>
<keyword evidence="11 16" id="KW-0010">Activator</keyword>
<dbReference type="GO" id="GO:0003677">
    <property type="term" value="F:DNA binding"/>
    <property type="evidence" value="ECO:0007669"/>
    <property type="project" value="UniProtKB-UniRule"/>
</dbReference>
<reference evidence="18 19" key="1">
    <citation type="journal article" date="2012" name="J. Virol.">
        <title>Nine complete genome sequences of cutaneous human papillomavirus genotypes isolated from healthy skin of individuals living in rural he nan province, china.</title>
        <authorList>
            <person name="Li J."/>
            <person name="Cai H."/>
            <person name="Xu Z."/>
            <person name="Wang Q."/>
            <person name="Hang D."/>
            <person name="Shen N."/>
            <person name="Liu M."/>
            <person name="Zhang C."/>
            <person name="Abliz A."/>
            <person name="Ke Y."/>
        </authorList>
    </citation>
    <scope>NUCLEOTIDE SEQUENCE [LARGE SCALE GENOMIC DNA]</scope>
    <source>
        <strain evidence="18">KC2</strain>
    </source>
</reference>
<dbReference type="InterPro" id="IPR001334">
    <property type="entry name" value="E6"/>
</dbReference>
<evidence type="ECO:0000256" key="4">
    <source>
        <dbReference type="ARBA" id="ARBA00022581"/>
    </source>
</evidence>
<keyword evidence="3 16" id="KW-1048">Host nucleus</keyword>
<dbReference type="GO" id="GO:0030430">
    <property type="term" value="C:host cell cytoplasm"/>
    <property type="evidence" value="ECO:0007669"/>
    <property type="project" value="UniProtKB-SubCell"/>
</dbReference>
<evidence type="ECO:0000256" key="10">
    <source>
        <dbReference type="ARBA" id="ARBA00023125"/>
    </source>
</evidence>
<dbReference type="GO" id="GO:0052150">
    <property type="term" value="P:symbiont-mediated perturbation of host apoptosis"/>
    <property type="evidence" value="ECO:0007669"/>
    <property type="project" value="UniProtKB-KW"/>
</dbReference>
<evidence type="ECO:0000256" key="17">
    <source>
        <dbReference type="RuleBase" id="RU363123"/>
    </source>
</evidence>
<dbReference type="Proteomes" id="UP000174113">
    <property type="component" value="Segment"/>
</dbReference>
<gene>
    <name evidence="16 18" type="primary">E6</name>
</gene>
<comment type="caution">
    <text evidence="16">Lacks conserved residue(s) required for the propagation of feature annotation.</text>
</comment>
<evidence type="ECO:0000313" key="19">
    <source>
        <dbReference type="Proteomes" id="UP000174113"/>
    </source>
</evidence>
<organism evidence="18 19">
    <name type="scientific">human papillomavirus 162</name>
    <dbReference type="NCBI Taxonomy" id="1315263"/>
    <lineage>
        <taxon>Viruses</taxon>
        <taxon>Monodnaviria</taxon>
        <taxon>Shotokuvirae</taxon>
        <taxon>Cossaviricota</taxon>
        <taxon>Papovaviricetes</taxon>
        <taxon>Zurhausenvirales</taxon>
        <taxon>Papillomaviridae</taxon>
        <taxon>Firstpapillomavirinae</taxon>
        <taxon>Gammapapillomavirus</taxon>
        <taxon>Gammapapillomavirus 19</taxon>
    </lineage>
</organism>
<evidence type="ECO:0000256" key="7">
    <source>
        <dbReference type="ARBA" id="ARBA00022771"/>
    </source>
</evidence>
<keyword evidence="4 16" id="KW-0945">Host-virus interaction</keyword>
<evidence type="ECO:0000256" key="14">
    <source>
        <dbReference type="ARBA" id="ARBA00023280"/>
    </source>
</evidence>
<keyword evidence="8 16" id="KW-0862">Zinc</keyword>
<dbReference type="HAMAP" id="MF_04006">
    <property type="entry name" value="HPV_E6"/>
    <property type="match status" value="1"/>
</dbReference>
<keyword evidence="7 16" id="KW-0863">Zinc-finger</keyword>
<feature type="zinc finger region" evidence="16">
    <location>
        <begin position="100"/>
        <end position="136"/>
    </location>
</feature>
<evidence type="ECO:0000256" key="6">
    <source>
        <dbReference type="ARBA" id="ARBA00022723"/>
    </source>
</evidence>
<evidence type="ECO:0000256" key="5">
    <source>
        <dbReference type="ARBA" id="ARBA00022632"/>
    </source>
</evidence>
<evidence type="ECO:0000256" key="2">
    <source>
        <dbReference type="ARBA" id="ARBA00022518"/>
    </source>
</evidence>
<dbReference type="GO" id="GO:0052170">
    <property type="term" value="P:symbiont-mediated suppression of host innate immune response"/>
    <property type="evidence" value="ECO:0007669"/>
    <property type="project" value="UniProtKB-KW"/>
</dbReference>
<dbReference type="GO" id="GO:0006355">
    <property type="term" value="P:regulation of DNA-templated transcription"/>
    <property type="evidence" value="ECO:0007669"/>
    <property type="project" value="UniProtKB-UniRule"/>
</dbReference>
<dbReference type="SUPFAM" id="SSF161229">
    <property type="entry name" value="E6 C-terminal domain-like"/>
    <property type="match status" value="2"/>
</dbReference>
<comment type="subunit">
    <text evidence="16">Forms homodimers. Interacts with ubiquitin-protein ligase UBE3A/E6-AP; this interaction stimulates UBE3A ubiquitin activity. Interacts with host BAK1.</text>
</comment>
<sequence length="139" mass="15909">MAGIFPVRVDDLCSYYSVSLFDLSVPCIFCKFICDLQDLASFHLKKLSIVWRGGNPFACCRKCVQLSAKYEFDNYCVCVVNAVSLESLLHKSLKYINIRCVSCYQLLDLTEKLDCCAREDIFALVRGSWRGPCRNCYLK</sequence>
<comment type="function">
    <text evidence="16">Plays a major role in the induction and maintenance of cellular transformation. E6 associates with host UBE3A/E6-AP ubiquitin-protein ligase and modulates its activity. Protects host keratinocytes from apoptosis by mediating the degradation of host BAK1. May also inhibit host immune response.</text>
</comment>
<dbReference type="Pfam" id="PF00518">
    <property type="entry name" value="E6"/>
    <property type="match status" value="1"/>
</dbReference>
<keyword evidence="9 16" id="KW-0805">Transcription regulation</keyword>
<keyword evidence="14 16" id="KW-0899">Viral immunoevasion</keyword>
<dbReference type="GO" id="GO:0042025">
    <property type="term" value="C:host cell nucleus"/>
    <property type="evidence" value="ECO:0007669"/>
    <property type="project" value="UniProtKB-SubCell"/>
</dbReference>
<dbReference type="EMBL" id="JX413108">
    <property type="protein sequence ID" value="AFV27117.1"/>
    <property type="molecule type" value="Genomic_DNA"/>
</dbReference>
<comment type="subcellular location">
    <subcellularLocation>
        <location evidence="16 17">Host cytoplasm</location>
    </subcellularLocation>
    <subcellularLocation>
        <location evidence="16 17">Host nucleus</location>
    </subcellularLocation>
</comment>
<keyword evidence="5 16" id="KW-1090">Inhibition of host innate immune response by virus</keyword>
<evidence type="ECO:0000256" key="9">
    <source>
        <dbReference type="ARBA" id="ARBA00023015"/>
    </source>
</evidence>
<evidence type="ECO:0000256" key="8">
    <source>
        <dbReference type="ARBA" id="ARBA00022833"/>
    </source>
</evidence>
<evidence type="ECO:0000256" key="11">
    <source>
        <dbReference type="ARBA" id="ARBA00023159"/>
    </source>
</evidence>
<evidence type="ECO:0000256" key="13">
    <source>
        <dbReference type="ARBA" id="ARBA00023200"/>
    </source>
</evidence>
<keyword evidence="10 16" id="KW-0238">DNA-binding</keyword>
<accession>K4MLF1</accession>
<protein>
    <recommendedName>
        <fullName evidence="16 17">Protein E6</fullName>
    </recommendedName>
</protein>
<name>K4MLF1_9PAPI</name>
<keyword evidence="2 16" id="KW-0244">Early protein</keyword>
<dbReference type="GO" id="GO:0039502">
    <property type="term" value="P:symbiont-mediated suppression of host type I interferon-mediated signaling pathway"/>
    <property type="evidence" value="ECO:0007669"/>
    <property type="project" value="UniProtKB-UniRule"/>
</dbReference>
<dbReference type="GO" id="GO:0006351">
    <property type="term" value="P:DNA-templated transcription"/>
    <property type="evidence" value="ECO:0007669"/>
    <property type="project" value="UniProtKB-UniRule"/>
</dbReference>
<evidence type="ECO:0000256" key="16">
    <source>
        <dbReference type="HAMAP-Rule" id="MF_04006"/>
    </source>
</evidence>
<evidence type="ECO:0000256" key="15">
    <source>
        <dbReference type="ARBA" id="ARBA00023323"/>
    </source>
</evidence>
<keyword evidence="15 16" id="KW-1119">Modulation of host cell apoptosis by virus</keyword>
<dbReference type="Gene3D" id="3.30.240.40">
    <property type="entry name" value="E6 early regulatory protein"/>
    <property type="match status" value="2"/>
</dbReference>
<comment type="similarity">
    <text evidence="1 16 17">Belongs to the papillomaviridae E6 protein family.</text>
</comment>
<feature type="zinc finger region" evidence="16">
    <location>
        <begin position="27"/>
        <end position="63"/>
    </location>
</feature>
<keyword evidence="6 16" id="KW-0479">Metal-binding</keyword>
<dbReference type="InterPro" id="IPR038575">
    <property type="entry name" value="E6_sf"/>
</dbReference>
<proteinExistence type="inferred from homology"/>
<evidence type="ECO:0000313" key="18">
    <source>
        <dbReference type="EMBL" id="AFV27117.1"/>
    </source>
</evidence>
<dbReference type="GO" id="GO:0008270">
    <property type="term" value="F:zinc ion binding"/>
    <property type="evidence" value="ECO:0007669"/>
    <property type="project" value="UniProtKB-KW"/>
</dbReference>
<evidence type="ECO:0000256" key="3">
    <source>
        <dbReference type="ARBA" id="ARBA00022562"/>
    </source>
</evidence>
<keyword evidence="13 16" id="KW-1035">Host cytoplasm</keyword>
<keyword evidence="12 16" id="KW-0804">Transcription</keyword>
<evidence type="ECO:0000256" key="1">
    <source>
        <dbReference type="ARBA" id="ARBA00006346"/>
    </source>
</evidence>
<dbReference type="GO" id="GO:0039648">
    <property type="term" value="P:symbiont-mediated perturbation of host ubiquitin-like protein modification"/>
    <property type="evidence" value="ECO:0007669"/>
    <property type="project" value="UniProtKB-UniRule"/>
</dbReference>